<evidence type="ECO:0000256" key="4">
    <source>
        <dbReference type="ARBA" id="ARBA00022723"/>
    </source>
</evidence>
<dbReference type="Pfam" id="PF02628">
    <property type="entry name" value="COX15-CtaA"/>
    <property type="match status" value="1"/>
</dbReference>
<feature type="transmembrane region" description="Helical" evidence="12">
    <location>
        <begin position="125"/>
        <end position="148"/>
    </location>
</feature>
<accession>A0A1G8BAG7</accession>
<dbReference type="GO" id="GO:0006784">
    <property type="term" value="P:heme A biosynthetic process"/>
    <property type="evidence" value="ECO:0007669"/>
    <property type="project" value="InterPro"/>
</dbReference>
<dbReference type="OrthoDB" id="5241540at2"/>
<dbReference type="InterPro" id="IPR050450">
    <property type="entry name" value="COX15/CtaA_HemeA_synthase"/>
</dbReference>
<evidence type="ECO:0000256" key="5">
    <source>
        <dbReference type="ARBA" id="ARBA00022989"/>
    </source>
</evidence>
<evidence type="ECO:0000256" key="9">
    <source>
        <dbReference type="ARBA" id="ARBA00023136"/>
    </source>
</evidence>
<keyword evidence="10" id="KW-1015">Disulfide bond</keyword>
<feature type="transmembrane region" description="Helical" evidence="12">
    <location>
        <begin position="268"/>
        <end position="288"/>
    </location>
</feature>
<evidence type="ECO:0000313" key="14">
    <source>
        <dbReference type="Proteomes" id="UP000199009"/>
    </source>
</evidence>
<dbReference type="GO" id="GO:0016491">
    <property type="term" value="F:oxidoreductase activity"/>
    <property type="evidence" value="ECO:0007669"/>
    <property type="project" value="UniProtKB-KW"/>
</dbReference>
<dbReference type="GO" id="GO:0016020">
    <property type="term" value="C:membrane"/>
    <property type="evidence" value="ECO:0007669"/>
    <property type="project" value="UniProtKB-SubCell"/>
</dbReference>
<keyword evidence="4" id="KW-0479">Metal-binding</keyword>
<evidence type="ECO:0000256" key="7">
    <source>
        <dbReference type="ARBA" id="ARBA00023004"/>
    </source>
</evidence>
<gene>
    <name evidence="13" type="ORF">SAMN04489810_2708</name>
</gene>
<proteinExistence type="predicted"/>
<feature type="transmembrane region" description="Helical" evidence="12">
    <location>
        <begin position="40"/>
        <end position="61"/>
    </location>
</feature>
<keyword evidence="7" id="KW-0408">Iron</keyword>
<evidence type="ECO:0000256" key="3">
    <source>
        <dbReference type="ARBA" id="ARBA00022692"/>
    </source>
</evidence>
<dbReference type="STRING" id="370764.SAMN04489810_2708"/>
<sequence length="324" mass="35010">MSADPRTDLRPGALQRLWNALLGWFRWAWRQLPSSVDRRVIAAAWATLVVQIGIVGTGGLVRLTGSGLGCPTWPTCTPGSLVNTPEMGIHGVIEFGNRLLTFVLVIVAIVTFLFVVRMRRQRRDLFWLALAIGLYVPLQAIIGGITVLTNLNPYVVGLHYFASVVLVALSAVLVFRAYAVPGPRKRAVPVWYAVSTHLTTLLVTITVVVGILVTGSGPHAGDGGAKRNGLNPEFMQHVHSWPAYALLAVTLVLFAASWRMPAALRLPLWTGLLLAVEVAQVAVGLWQARTGLPIVLVNIHMVLAVLLVAAMTAVVLHLKTPTDS</sequence>
<dbReference type="PANTHER" id="PTHR35457:SF1">
    <property type="entry name" value="HEME A SYNTHASE"/>
    <property type="match status" value="1"/>
</dbReference>
<dbReference type="RefSeq" id="WP_091491138.1">
    <property type="nucleotide sequence ID" value="NZ_LT629692.1"/>
</dbReference>
<dbReference type="Proteomes" id="UP000199009">
    <property type="component" value="Chromosome I"/>
</dbReference>
<feature type="transmembrane region" description="Helical" evidence="12">
    <location>
        <begin position="234"/>
        <end position="256"/>
    </location>
</feature>
<keyword evidence="14" id="KW-1185">Reference proteome</keyword>
<comment type="pathway">
    <text evidence="11">Porphyrin-containing compound metabolism.</text>
</comment>
<organism evidence="13 14">
    <name type="scientific">Microbacterium pygmaeum</name>
    <dbReference type="NCBI Taxonomy" id="370764"/>
    <lineage>
        <taxon>Bacteria</taxon>
        <taxon>Bacillati</taxon>
        <taxon>Actinomycetota</taxon>
        <taxon>Actinomycetes</taxon>
        <taxon>Micrococcales</taxon>
        <taxon>Microbacteriaceae</taxon>
        <taxon>Microbacterium</taxon>
    </lineage>
</organism>
<protein>
    <submittedName>
        <fullName evidence="13">Cytochrome c oxidase assembly protein subunit 15</fullName>
    </submittedName>
</protein>
<keyword evidence="5 12" id="KW-1133">Transmembrane helix</keyword>
<evidence type="ECO:0000313" key="13">
    <source>
        <dbReference type="EMBL" id="SDH30207.1"/>
    </source>
</evidence>
<evidence type="ECO:0000256" key="11">
    <source>
        <dbReference type="ARBA" id="ARBA00023444"/>
    </source>
</evidence>
<evidence type="ECO:0000256" key="6">
    <source>
        <dbReference type="ARBA" id="ARBA00023002"/>
    </source>
</evidence>
<feature type="transmembrane region" description="Helical" evidence="12">
    <location>
        <begin position="160"/>
        <end position="178"/>
    </location>
</feature>
<dbReference type="EMBL" id="LT629692">
    <property type="protein sequence ID" value="SDH30207.1"/>
    <property type="molecule type" value="Genomic_DNA"/>
</dbReference>
<evidence type="ECO:0000256" key="1">
    <source>
        <dbReference type="ARBA" id="ARBA00004141"/>
    </source>
</evidence>
<reference evidence="13 14" key="1">
    <citation type="submission" date="2016-10" db="EMBL/GenBank/DDBJ databases">
        <authorList>
            <person name="de Groot N.N."/>
        </authorList>
    </citation>
    <scope>NUCLEOTIDE SEQUENCE [LARGE SCALE GENOMIC DNA]</scope>
    <source>
        <strain evidence="13 14">DSM 23142</strain>
    </source>
</reference>
<dbReference type="GO" id="GO:0046872">
    <property type="term" value="F:metal ion binding"/>
    <property type="evidence" value="ECO:0007669"/>
    <property type="project" value="UniProtKB-KW"/>
</dbReference>
<keyword evidence="8" id="KW-0350">Heme biosynthesis</keyword>
<keyword evidence="2" id="KW-1003">Cell membrane</keyword>
<evidence type="ECO:0000256" key="8">
    <source>
        <dbReference type="ARBA" id="ARBA00023133"/>
    </source>
</evidence>
<feature type="transmembrane region" description="Helical" evidence="12">
    <location>
        <begin position="294"/>
        <end position="318"/>
    </location>
</feature>
<dbReference type="AlphaFoldDB" id="A0A1G8BAG7"/>
<evidence type="ECO:0000256" key="10">
    <source>
        <dbReference type="ARBA" id="ARBA00023157"/>
    </source>
</evidence>
<keyword evidence="9 12" id="KW-0472">Membrane</keyword>
<name>A0A1G8BAG7_9MICO</name>
<keyword evidence="3 12" id="KW-0812">Transmembrane</keyword>
<dbReference type="PANTHER" id="PTHR35457">
    <property type="entry name" value="HEME A SYNTHASE"/>
    <property type="match status" value="1"/>
</dbReference>
<evidence type="ECO:0000256" key="2">
    <source>
        <dbReference type="ARBA" id="ARBA00022475"/>
    </source>
</evidence>
<dbReference type="InterPro" id="IPR003780">
    <property type="entry name" value="COX15/CtaA_fam"/>
</dbReference>
<keyword evidence="6" id="KW-0560">Oxidoreductase</keyword>
<comment type="subcellular location">
    <subcellularLocation>
        <location evidence="1">Membrane</location>
        <topology evidence="1">Multi-pass membrane protein</topology>
    </subcellularLocation>
</comment>
<evidence type="ECO:0000256" key="12">
    <source>
        <dbReference type="SAM" id="Phobius"/>
    </source>
</evidence>
<feature type="transmembrane region" description="Helical" evidence="12">
    <location>
        <begin position="190"/>
        <end position="214"/>
    </location>
</feature>
<feature type="transmembrane region" description="Helical" evidence="12">
    <location>
        <begin position="99"/>
        <end position="118"/>
    </location>
</feature>